<feature type="signal peptide" evidence="3">
    <location>
        <begin position="1"/>
        <end position="23"/>
    </location>
</feature>
<dbReference type="Gene3D" id="2.60.40.2020">
    <property type="match status" value="1"/>
</dbReference>
<dbReference type="SUPFAM" id="SSF141066">
    <property type="entry name" value="ICP-like"/>
    <property type="match status" value="1"/>
</dbReference>
<dbReference type="PROSITE" id="PS51257">
    <property type="entry name" value="PROKAR_LIPOPROTEIN"/>
    <property type="match status" value="1"/>
</dbReference>
<reference evidence="4" key="1">
    <citation type="submission" date="2024-07" db="EMBL/GenBank/DDBJ databases">
        <authorList>
            <person name="Yu S.T."/>
        </authorList>
    </citation>
    <scope>NUCLEOTIDE SEQUENCE</scope>
    <source>
        <strain evidence="4">Y1</strain>
    </source>
</reference>
<evidence type="ECO:0000313" key="4">
    <source>
        <dbReference type="EMBL" id="XDQ78698.1"/>
    </source>
</evidence>
<dbReference type="AlphaFoldDB" id="A0AB39THQ8"/>
<evidence type="ECO:0008006" key="5">
    <source>
        <dbReference type="Google" id="ProtNLM"/>
    </source>
</evidence>
<dbReference type="InterPro" id="IPR036331">
    <property type="entry name" value="Chagasin-like_sf"/>
</dbReference>
<proteinExistence type="predicted"/>
<keyword evidence="2" id="KW-0789">Thiol protease inhibitor</keyword>
<gene>
    <name evidence="4" type="ORF">AB2U05_09565</name>
</gene>
<sequence>MRTATRAPLRAVALIAVFAACLAASSSNQPDRGRILGPDERSVTLGPGDRFSIAVEDSASIGDNWSIVNPKADTAVVAAVAQVTDYPPGYEKYNGGGGTAFYIFEAKGRGTTTITLFNCFRGLCHAPERIQPDDLEWLVRNTYTVTVR</sequence>
<organism evidence="4">
    <name type="scientific">Streptomyces sp. Y1</name>
    <dbReference type="NCBI Taxonomy" id="3238634"/>
    <lineage>
        <taxon>Bacteria</taxon>
        <taxon>Bacillati</taxon>
        <taxon>Actinomycetota</taxon>
        <taxon>Actinomycetes</taxon>
        <taxon>Kitasatosporales</taxon>
        <taxon>Streptomycetaceae</taxon>
        <taxon>Streptomyces</taxon>
    </lineage>
</organism>
<evidence type="ECO:0000256" key="2">
    <source>
        <dbReference type="ARBA" id="ARBA00022704"/>
    </source>
</evidence>
<dbReference type="RefSeq" id="WP_369183017.1">
    <property type="nucleotide sequence ID" value="NZ_CP163445.1"/>
</dbReference>
<dbReference type="GO" id="GO:0004869">
    <property type="term" value="F:cysteine-type endopeptidase inhibitor activity"/>
    <property type="evidence" value="ECO:0007669"/>
    <property type="project" value="UniProtKB-KW"/>
</dbReference>
<evidence type="ECO:0000256" key="1">
    <source>
        <dbReference type="ARBA" id="ARBA00022690"/>
    </source>
</evidence>
<protein>
    <recommendedName>
        <fullName evidence="5">Proteinase inhibitor I42 chagasin domain-containing protein</fullName>
    </recommendedName>
</protein>
<keyword evidence="3" id="KW-0732">Signal</keyword>
<name>A0AB39THQ8_9ACTN</name>
<evidence type="ECO:0000256" key="3">
    <source>
        <dbReference type="SAM" id="SignalP"/>
    </source>
</evidence>
<accession>A0AB39THQ8</accession>
<keyword evidence="1" id="KW-0646">Protease inhibitor</keyword>
<dbReference type="EMBL" id="CP163445">
    <property type="protein sequence ID" value="XDQ78698.1"/>
    <property type="molecule type" value="Genomic_DNA"/>
</dbReference>
<feature type="chain" id="PRO_5044203063" description="Proteinase inhibitor I42 chagasin domain-containing protein" evidence="3">
    <location>
        <begin position="24"/>
        <end position="148"/>
    </location>
</feature>